<feature type="transmembrane region" description="Helical" evidence="1">
    <location>
        <begin position="6"/>
        <end position="27"/>
    </location>
</feature>
<reference evidence="3 4" key="1">
    <citation type="journal article" date="2023" name="Microbiol. Resour. Announc.">
        <title>Complete Genome Sequence of Imperialibacter roseus strain P4T.</title>
        <authorList>
            <person name="Tizabi D.R."/>
            <person name="Bachvaroff T."/>
            <person name="Hill R.T."/>
        </authorList>
    </citation>
    <scope>NUCLEOTIDE SEQUENCE [LARGE SCALE GENOMIC DNA]</scope>
    <source>
        <strain evidence="3 4">P4T</strain>
    </source>
</reference>
<accession>A0ABZ0ILG2</accession>
<proteinExistence type="predicted"/>
<evidence type="ECO:0000256" key="1">
    <source>
        <dbReference type="SAM" id="Phobius"/>
    </source>
</evidence>
<organism evidence="3 4">
    <name type="scientific">Imperialibacter roseus</name>
    <dbReference type="NCBI Taxonomy" id="1324217"/>
    <lineage>
        <taxon>Bacteria</taxon>
        <taxon>Pseudomonadati</taxon>
        <taxon>Bacteroidota</taxon>
        <taxon>Cytophagia</taxon>
        <taxon>Cytophagales</taxon>
        <taxon>Flammeovirgaceae</taxon>
        <taxon>Imperialibacter</taxon>
    </lineage>
</organism>
<protein>
    <submittedName>
        <fullName evidence="3">ElyC/SanA/YdcF family protein</fullName>
    </submittedName>
</protein>
<dbReference type="CDD" id="cd06259">
    <property type="entry name" value="YdcF-like"/>
    <property type="match status" value="1"/>
</dbReference>
<keyword evidence="1" id="KW-1133">Transmembrane helix</keyword>
<dbReference type="InterPro" id="IPR051599">
    <property type="entry name" value="Cell_Envelope_Assoc"/>
</dbReference>
<feature type="transmembrane region" description="Helical" evidence="1">
    <location>
        <begin position="34"/>
        <end position="58"/>
    </location>
</feature>
<feature type="domain" description="DUF218" evidence="2">
    <location>
        <begin position="82"/>
        <end position="243"/>
    </location>
</feature>
<keyword evidence="4" id="KW-1185">Reference proteome</keyword>
<evidence type="ECO:0000313" key="3">
    <source>
        <dbReference type="EMBL" id="WOK05352.1"/>
    </source>
</evidence>
<dbReference type="Proteomes" id="UP001302349">
    <property type="component" value="Chromosome"/>
</dbReference>
<name>A0ABZ0ILG2_9BACT</name>
<keyword evidence="1" id="KW-0812">Transmembrane</keyword>
<dbReference type="EMBL" id="CP136051">
    <property type="protein sequence ID" value="WOK05352.1"/>
    <property type="molecule type" value="Genomic_DNA"/>
</dbReference>
<evidence type="ECO:0000313" key="4">
    <source>
        <dbReference type="Proteomes" id="UP001302349"/>
    </source>
</evidence>
<evidence type="ECO:0000259" key="2">
    <source>
        <dbReference type="Pfam" id="PF02698"/>
    </source>
</evidence>
<dbReference type="PANTHER" id="PTHR30336:SF4">
    <property type="entry name" value="ENVELOPE BIOGENESIS FACTOR ELYC"/>
    <property type="match status" value="1"/>
</dbReference>
<gene>
    <name evidence="3" type="ORF">RT717_19925</name>
</gene>
<dbReference type="Pfam" id="PF02698">
    <property type="entry name" value="DUF218"/>
    <property type="match status" value="1"/>
</dbReference>
<keyword evidence="1" id="KW-0472">Membrane</keyword>
<sequence>MKDLFMYFIHPVFISILLLLLGVFFRFNRKKKNAWLSFSLAAVLFFSVSTSFLPNYLIRQLEITYPVCEPGQLTLSDEPIPIIVLGAGYGHNEALPPLNRLNTTTLGRLVEAVRIYQQLPNAKVAGSAGLIYQKISQAQAIAEGALALGVSPSDTLQIRGALNTWEEAGKCAARFGKGSRVVIATDAIHMPRAMMLFEAKGLQPIAAPTNHLIKTEISLTLFDFLPSTASLRKTELVMHEYLGMLWAKWVLL</sequence>
<dbReference type="InterPro" id="IPR003848">
    <property type="entry name" value="DUF218"/>
</dbReference>
<dbReference type="RefSeq" id="WP_317488111.1">
    <property type="nucleotide sequence ID" value="NZ_CP136051.1"/>
</dbReference>
<dbReference type="PANTHER" id="PTHR30336">
    <property type="entry name" value="INNER MEMBRANE PROTEIN, PROBABLE PERMEASE"/>
    <property type="match status" value="1"/>
</dbReference>